<comment type="caution">
    <text evidence="3">The sequence shown here is derived from an EMBL/GenBank/DDBJ whole genome shotgun (WGS) entry which is preliminary data.</text>
</comment>
<organism evidence="3 4">
    <name type="scientific">Candidatus Acidifodinimicrobium mancum</name>
    <dbReference type="NCBI Taxonomy" id="2898728"/>
    <lineage>
        <taxon>Archaea</taxon>
        <taxon>Candidatus Parvarchaeota</taxon>
        <taxon>Candidatus Acidifodinimicrobiaceae</taxon>
        <taxon>Candidatus Acidifodinimicrobium</taxon>
    </lineage>
</organism>
<feature type="region of interest" description="Disordered" evidence="1">
    <location>
        <begin position="1"/>
        <end position="23"/>
    </location>
</feature>
<keyword evidence="2" id="KW-0472">Membrane</keyword>
<keyword evidence="2" id="KW-1133">Transmembrane helix</keyword>
<evidence type="ECO:0000313" key="4">
    <source>
        <dbReference type="Proteomes" id="UP000718571"/>
    </source>
</evidence>
<sequence length="504" mass="55004">MQPNFIVGAVPPPSSNPAPSSRMPISYRIKNGIKKGAGKIRGALGRVPGVKATGKGVADYLQKRQQTKQSFNQLSPREKLAQIELNRSKAKNRRKSLEIGAMVLIGLLLIVGGAWFVLSGSASHTGVFSYQLGGIYGPYISSINSYTYSIFSMVSKFFSNPEGYITNYFFPQTTVVAPPVTTFTSFVTITSPPSEQSLYITSSSSSPSNLPPSQNLEFGIGNSANLPLGSGYPNKLNLDITCAKGDNVCSNLTNLGNGKSFSLNVIFPGSEVPESAPIDIWCPTNNPTLAKELPVQSSVQIIANATNYTAASLLNLQYINSTFYNELLYSSQAYIPTEEATVVPSQGPLELIPNLGESEPVVSAQNASIGIKINNLGNGNYALNNLTVYLPYKYSFYNGVSYEGYSFSSVVNMNKNSFDCSLLDISQNNQLDIVQNFAFPTYYYIKCWPTNLQQSSFLLELPNFTMPNEAHFETIPIIFQMNYNYTQTSSVSFYVINDTKCASS</sequence>
<evidence type="ECO:0000256" key="2">
    <source>
        <dbReference type="SAM" id="Phobius"/>
    </source>
</evidence>
<dbReference type="EMBL" id="JADFAR010000025">
    <property type="protein sequence ID" value="MBE5728646.1"/>
    <property type="molecule type" value="Genomic_DNA"/>
</dbReference>
<name>A0A8T3UVJ7_9ARCH</name>
<dbReference type="Proteomes" id="UP000718571">
    <property type="component" value="Unassembled WGS sequence"/>
</dbReference>
<reference evidence="3 4" key="1">
    <citation type="submission" date="2020-09" db="EMBL/GenBank/DDBJ databases">
        <title>Genomic characterization of a novel Parvarchaeota family in acid mine drainage sediments.</title>
        <authorList>
            <person name="Luo Z.-H."/>
        </authorList>
    </citation>
    <scope>NUCLEOTIDE SEQUENCE [LARGE SCALE GENOMIC DNA]</scope>
    <source>
        <strain evidence="3">MAS1_bins.189</strain>
    </source>
</reference>
<gene>
    <name evidence="3" type="ORF">IHE51_02185</name>
</gene>
<proteinExistence type="predicted"/>
<evidence type="ECO:0000313" key="3">
    <source>
        <dbReference type="EMBL" id="MBE5728646.1"/>
    </source>
</evidence>
<accession>A0A8T3UVJ7</accession>
<dbReference type="AlphaFoldDB" id="A0A8T3UVJ7"/>
<feature type="transmembrane region" description="Helical" evidence="2">
    <location>
        <begin position="97"/>
        <end position="118"/>
    </location>
</feature>
<evidence type="ECO:0000256" key="1">
    <source>
        <dbReference type="SAM" id="MobiDB-lite"/>
    </source>
</evidence>
<protein>
    <submittedName>
        <fullName evidence="3">Uncharacterized protein</fullName>
    </submittedName>
</protein>
<keyword evidence="2" id="KW-0812">Transmembrane</keyword>